<reference evidence="7 8" key="1">
    <citation type="journal article" date="2018" name="Plant J.">
        <title>Genome sequences of Chlorella sorokiniana UTEX 1602 and Micractinium conductrix SAG 241.80: implications to maltose excretion by a green alga.</title>
        <authorList>
            <person name="Arriola M.B."/>
            <person name="Velmurugan N."/>
            <person name="Zhang Y."/>
            <person name="Plunkett M.H."/>
            <person name="Hondzo H."/>
            <person name="Barney B.M."/>
        </authorList>
    </citation>
    <scope>NUCLEOTIDE SEQUENCE [LARGE SCALE GENOMIC DNA]</scope>
    <source>
        <strain evidence="7 8">SAG 241.80</strain>
    </source>
</reference>
<dbReference type="InterPro" id="IPR011042">
    <property type="entry name" value="6-blade_b-propeller_TolB-like"/>
</dbReference>
<keyword evidence="2" id="KW-0808">Transferase</keyword>
<dbReference type="Gene3D" id="2.120.10.30">
    <property type="entry name" value="TolB, C-terminal domain"/>
    <property type="match status" value="2"/>
</dbReference>
<name>A0A2P6VRF0_9CHLO</name>
<evidence type="ECO:0000256" key="4">
    <source>
        <dbReference type="PROSITE-ProRule" id="PRU00504"/>
    </source>
</evidence>
<dbReference type="InterPro" id="IPR051091">
    <property type="entry name" value="O-Glucosyltr/Glycosyltrsf_90"/>
</dbReference>
<accession>A0A2P6VRF0</accession>
<dbReference type="InterPro" id="IPR006598">
    <property type="entry name" value="CAP10"/>
</dbReference>
<evidence type="ECO:0000256" key="5">
    <source>
        <dbReference type="SAM" id="SignalP"/>
    </source>
</evidence>
<feature type="signal peptide" evidence="5">
    <location>
        <begin position="1"/>
        <end position="19"/>
    </location>
</feature>
<gene>
    <name evidence="7" type="primary">g846</name>
    <name evidence="7" type="ORF">C2E20_0846</name>
</gene>
<evidence type="ECO:0000259" key="6">
    <source>
        <dbReference type="SMART" id="SM00672"/>
    </source>
</evidence>
<dbReference type="CDD" id="cd05819">
    <property type="entry name" value="NHL"/>
    <property type="match status" value="1"/>
</dbReference>
<dbReference type="SUPFAM" id="SSF63829">
    <property type="entry name" value="Calcium-dependent phosphotriesterase"/>
    <property type="match status" value="1"/>
</dbReference>
<dbReference type="Pfam" id="PF17170">
    <property type="entry name" value="DUF5128"/>
    <property type="match status" value="1"/>
</dbReference>
<dbReference type="PANTHER" id="PTHR12203">
    <property type="entry name" value="KDEL LYS-ASP-GLU-LEU CONTAINING - RELATED"/>
    <property type="match status" value="1"/>
</dbReference>
<evidence type="ECO:0000313" key="8">
    <source>
        <dbReference type="Proteomes" id="UP000239649"/>
    </source>
</evidence>
<keyword evidence="5" id="KW-0732">Signal</keyword>
<dbReference type="Proteomes" id="UP000239649">
    <property type="component" value="Unassembled WGS sequence"/>
</dbReference>
<feature type="repeat" description="NHL" evidence="4">
    <location>
        <begin position="232"/>
        <end position="271"/>
    </location>
</feature>
<comment type="caution">
    <text evidence="7">The sequence shown here is derived from an EMBL/GenBank/DDBJ whole genome shotgun (WGS) entry which is preliminary data.</text>
</comment>
<evidence type="ECO:0000313" key="7">
    <source>
        <dbReference type="EMBL" id="PSC76645.1"/>
    </source>
</evidence>
<organism evidence="7 8">
    <name type="scientific">Micractinium conductrix</name>
    <dbReference type="NCBI Taxonomy" id="554055"/>
    <lineage>
        <taxon>Eukaryota</taxon>
        <taxon>Viridiplantae</taxon>
        <taxon>Chlorophyta</taxon>
        <taxon>core chlorophytes</taxon>
        <taxon>Trebouxiophyceae</taxon>
        <taxon>Chlorellales</taxon>
        <taxon>Chlorellaceae</taxon>
        <taxon>Chlorella clade</taxon>
        <taxon>Micractinium</taxon>
    </lineage>
</organism>
<evidence type="ECO:0000256" key="3">
    <source>
        <dbReference type="ARBA" id="ARBA00022737"/>
    </source>
</evidence>
<dbReference type="InterPro" id="IPR001258">
    <property type="entry name" value="NHL_repeat"/>
</dbReference>
<dbReference type="Pfam" id="PF05686">
    <property type="entry name" value="Glyco_transf_90"/>
    <property type="match status" value="1"/>
</dbReference>
<keyword evidence="8" id="KW-1185">Reference proteome</keyword>
<dbReference type="PANTHER" id="PTHR12203:SF35">
    <property type="entry name" value="PROTEIN O-GLUCOSYLTRANSFERASE 1"/>
    <property type="match status" value="1"/>
</dbReference>
<sequence length="801" mass="87311">MRQASCALLLAALCASARAECDDASKAAGACKVEDLEQPHERTLKPGAEYTFGSKWFRDFEQAKIALDLSGGYAYLLEPSRYRVQAFTAEDGKYIQSFGKKGKNGGGNLAGPSAVAPGEEGSIFVADKCALYKFEPATGAMTMAAGSCEELSEPTLLAGDRFEKWMYAYDAATQKLRKFDTEEGSPLAFDSPALPGASALAVGADGGVYVAFADRSEIIKLDPLGKQIRQWGGKGSGDGQFELISDLACDAENNVFVLDASQGRVQVFTEQGEYLTSLGSKGNADGQLKRPTSMDVTHSADSIFIIDDGKPPQDMTFVKGGAEGPAGLARVPWSTIISLCCLIAILGLYPSVHSSGGGMTLGRRTSVNGKLQSRDVSVPVAAAAGAAAKPAAAAAAGLPAAAGPTAAAAAAAGADPSSRETTRWFKPTGYDLPAECWKHEDMYAMVFDNLRPWMARGITKADLDACAPAATPETDTKFGTPGGMQFRLLLWENEVIITSGGIRRQTDGHGHEGLEYYQISQIQDAARRFGLPTMEFAVGFGDLGHIRGSMDGPLCPLMIYCKQPSNYDILIPDGQFTQYLYDKWLDKNRKDGYGEPWEEKTDKAIGRYLTYCSYVPQTDRHGRAEPCMRNAYVNHSRDSTSGLTELDGPGMSLTEQRRWKYSLHLDGLGCSNRLQKIMATGQTVIRQDSNLTEFFYAALRPWVHYVPTGYNGVEEVDRIVQFLRDNDDLARAIGEQARRFAHEHLNEEGRLCYIKVLFEEMKKLMKYEVTADDFPVKISYDEEVKQYVPMEKSHMIIANTT</sequence>
<dbReference type="SMART" id="SM00672">
    <property type="entry name" value="CAP10"/>
    <property type="match status" value="1"/>
</dbReference>
<protein>
    <submittedName>
        <fullName evidence="7">NHL repeat containing</fullName>
    </submittedName>
</protein>
<feature type="chain" id="PRO_5015187754" evidence="5">
    <location>
        <begin position="20"/>
        <end position="801"/>
    </location>
</feature>
<dbReference type="AlphaFoldDB" id="A0A2P6VRF0"/>
<evidence type="ECO:0000256" key="1">
    <source>
        <dbReference type="ARBA" id="ARBA00010118"/>
    </source>
</evidence>
<comment type="similarity">
    <text evidence="1">Belongs to the glycosyltransferase 90 family.</text>
</comment>
<dbReference type="GO" id="GO:0016740">
    <property type="term" value="F:transferase activity"/>
    <property type="evidence" value="ECO:0007669"/>
    <property type="project" value="UniProtKB-KW"/>
</dbReference>
<proteinExistence type="inferred from homology"/>
<feature type="domain" description="Glycosyl transferase CAP10" evidence="6">
    <location>
        <begin position="530"/>
        <end position="768"/>
    </location>
</feature>
<dbReference type="EMBL" id="LHPF02000001">
    <property type="protein sequence ID" value="PSC76645.1"/>
    <property type="molecule type" value="Genomic_DNA"/>
</dbReference>
<dbReference type="OrthoDB" id="202415at2759"/>
<dbReference type="PROSITE" id="PS51125">
    <property type="entry name" value="NHL"/>
    <property type="match status" value="1"/>
</dbReference>
<keyword evidence="3" id="KW-0677">Repeat</keyword>
<evidence type="ECO:0000256" key="2">
    <source>
        <dbReference type="ARBA" id="ARBA00022679"/>
    </source>
</evidence>